<dbReference type="AlphaFoldDB" id="A0A9W9ZLT1"/>
<comment type="caution">
    <text evidence="1">The sequence shown here is derived from an EMBL/GenBank/DDBJ whole genome shotgun (WGS) entry which is preliminary data.</text>
</comment>
<proteinExistence type="predicted"/>
<evidence type="ECO:0000313" key="2">
    <source>
        <dbReference type="Proteomes" id="UP001163046"/>
    </source>
</evidence>
<gene>
    <name evidence="1" type="primary">TTC39B_3</name>
    <name evidence="1" type="ORF">OS493_025748</name>
</gene>
<accession>A0A9W9ZLT1</accession>
<dbReference type="Proteomes" id="UP001163046">
    <property type="component" value="Unassembled WGS sequence"/>
</dbReference>
<dbReference type="EMBL" id="MU825894">
    <property type="protein sequence ID" value="KAJ7383871.1"/>
    <property type="molecule type" value="Genomic_DNA"/>
</dbReference>
<organism evidence="1 2">
    <name type="scientific">Desmophyllum pertusum</name>
    <dbReference type="NCBI Taxonomy" id="174260"/>
    <lineage>
        <taxon>Eukaryota</taxon>
        <taxon>Metazoa</taxon>
        <taxon>Cnidaria</taxon>
        <taxon>Anthozoa</taxon>
        <taxon>Hexacorallia</taxon>
        <taxon>Scleractinia</taxon>
        <taxon>Caryophylliina</taxon>
        <taxon>Caryophylliidae</taxon>
        <taxon>Desmophyllum</taxon>
    </lineage>
</organism>
<evidence type="ECO:0000313" key="1">
    <source>
        <dbReference type="EMBL" id="KAJ7383871.1"/>
    </source>
</evidence>
<protein>
    <submittedName>
        <fullName evidence="1">Tetratricopeptide repeat protein 39B</fullName>
    </submittedName>
</protein>
<name>A0A9W9ZLT1_9CNID</name>
<dbReference type="OrthoDB" id="43460at2759"/>
<keyword evidence="2" id="KW-1185">Reference proteome</keyword>
<sequence length="113" mass="13277">MARIANQEIAKEDDKGEKDTEEYLFRSKDLVQDFYWAPFACAEVGFLHLEEGDLDQAKEFLNKARYRKTLSCLCVVDFKDFMKTFALCETFGDKTELINVIQSIFDLFFSLYR</sequence>
<reference evidence="1" key="1">
    <citation type="submission" date="2023-01" db="EMBL/GenBank/DDBJ databases">
        <title>Genome assembly of the deep-sea coral Lophelia pertusa.</title>
        <authorList>
            <person name="Herrera S."/>
            <person name="Cordes E."/>
        </authorList>
    </citation>
    <scope>NUCLEOTIDE SEQUENCE</scope>
    <source>
        <strain evidence="1">USNM1676648</strain>
        <tissue evidence="1">Polyp</tissue>
    </source>
</reference>